<dbReference type="GeneID" id="93667851"/>
<name>A0A0C5BR73_9MICO</name>
<evidence type="ECO:0000313" key="1">
    <source>
        <dbReference type="EMBL" id="KKM46156.1"/>
    </source>
</evidence>
<dbReference type="KEGG" id="rtx:TI83_02570"/>
<comment type="caution">
    <text evidence="1">The sequence shown here is derived from an EMBL/GenBank/DDBJ whole genome shotgun (WGS) entry which is preliminary data.</text>
</comment>
<sequence>MLVIDKRKVGLLVIIVAAEIPTIITVETGHDRGEHTDGYDAVLDFTTNFGKLVQQAARDAAIWNTADLPRAAATRRSRQSPTKAMPSLMLSPQLAVPCRRADLVSVPLG</sequence>
<organism evidence="1 3">
    <name type="scientific">Rathayibacter toxicus</name>
    <dbReference type="NCBI Taxonomy" id="145458"/>
    <lineage>
        <taxon>Bacteria</taxon>
        <taxon>Bacillati</taxon>
        <taxon>Actinomycetota</taxon>
        <taxon>Actinomycetes</taxon>
        <taxon>Micrococcales</taxon>
        <taxon>Microbacteriaceae</taxon>
        <taxon>Rathayibacter</taxon>
    </lineage>
</organism>
<dbReference type="EMBL" id="LBFI01000024">
    <property type="protein sequence ID" value="KKM46156.1"/>
    <property type="molecule type" value="Genomic_DNA"/>
</dbReference>
<dbReference type="STRING" id="145458.APU90_03900"/>
<dbReference type="AlphaFoldDB" id="A0A0C5BR73"/>
<protein>
    <submittedName>
        <fullName evidence="1">Uncharacterized protein</fullName>
    </submittedName>
</protein>
<dbReference type="PATRIC" id="fig|145458.7.peg.607"/>
<keyword evidence="3" id="KW-1185">Reference proteome</keyword>
<proteinExistence type="predicted"/>
<evidence type="ECO:0000313" key="2">
    <source>
        <dbReference type="EMBL" id="PPI16265.1"/>
    </source>
</evidence>
<reference evidence="1 3" key="1">
    <citation type="submission" date="2015-04" db="EMBL/GenBank/DDBJ databases">
        <title>Draft genome sequence of Rathayibacter toxicus strain FH-142 (AKA 70134 or CS 32), a Western Australian isolate.</title>
        <authorList>
            <consortium name="Consortium for Microbial Forensics and Genomics (microFORGE)"/>
            <person name="Knight B.M."/>
            <person name="Roberts D.P."/>
            <person name="Lin D."/>
            <person name="Hari K."/>
            <person name="Fletcher J."/>
            <person name="Melcher U."/>
            <person name="Blagden T."/>
            <person name="Luster D.G."/>
            <person name="Sechler A.J."/>
            <person name="Schneider W.L."/>
            <person name="Winegar R.A."/>
        </authorList>
    </citation>
    <scope>NUCLEOTIDE SEQUENCE [LARGE SCALE GENOMIC DNA]</scope>
    <source>
        <strain evidence="1 3">FH142</strain>
    </source>
</reference>
<dbReference type="Proteomes" id="UP000052979">
    <property type="component" value="Unassembled WGS sequence"/>
</dbReference>
<evidence type="ECO:0000313" key="4">
    <source>
        <dbReference type="Proteomes" id="UP000237966"/>
    </source>
</evidence>
<dbReference type="RefSeq" id="WP_027692606.1">
    <property type="nucleotide sequence ID" value="NZ_CP010848.1"/>
</dbReference>
<reference evidence="2 4" key="2">
    <citation type="submission" date="2018-02" db="EMBL/GenBank/DDBJ databases">
        <title>Bacteriophage NCPPB3778 and a type I-E CRISPR drive the evolution of the US Biological Select Agent, Rathayibacter toxicus.</title>
        <authorList>
            <person name="Davis E.W.II."/>
            <person name="Tabima J.F."/>
            <person name="Weisberg A.J."/>
            <person name="Lopes L.D."/>
            <person name="Wiseman M.S."/>
            <person name="Wiseman M.S."/>
            <person name="Pupko T."/>
            <person name="Belcher M.S."/>
            <person name="Sechler A.J."/>
            <person name="Tancos M.A."/>
            <person name="Schroeder B.K."/>
            <person name="Murray T.D."/>
            <person name="Luster D.G."/>
            <person name="Schneider W.L."/>
            <person name="Rogers E."/>
            <person name="Andreote F.D."/>
            <person name="Grunwald N.J."/>
            <person name="Putnam M.L."/>
            <person name="Chang J.H."/>
        </authorList>
    </citation>
    <scope>NUCLEOTIDE SEQUENCE [LARGE SCALE GENOMIC DNA]</scope>
    <source>
        <strain evidence="2 4">FH99</strain>
    </source>
</reference>
<gene>
    <name evidence="2" type="ORF">C5C51_02345</name>
    <name evidence="1" type="ORF">VT73_03595</name>
</gene>
<dbReference type="EMBL" id="PSWU01000004">
    <property type="protein sequence ID" value="PPI16265.1"/>
    <property type="molecule type" value="Genomic_DNA"/>
</dbReference>
<dbReference type="KEGG" id="rtc:APU90_03900"/>
<evidence type="ECO:0000313" key="3">
    <source>
        <dbReference type="Proteomes" id="UP000052979"/>
    </source>
</evidence>
<accession>A0A0C5BR73</accession>
<dbReference type="Proteomes" id="UP000237966">
    <property type="component" value="Unassembled WGS sequence"/>
</dbReference>